<sequence length="641" mass="71092">MSANSGQSRGNKDKRQASSPPKSRVLALHPAALQRSPGSAIAMLFLAWLGGIGYLTWSYLNSTQQYRDFAHSQIEQRTELLARLQSELLTSHLEHADQTLRSVRQFVTDFDQDRERLTTLLHAQNEPAPHITELLYFDLQGDIIAWTHGNPNTPNVYDRDYFRTHLAGGDTHYISLPMVARIQNETPFVAISRPVLGPEEELMGVIVAALDLPTLAGGLGDVTANEHVRSVVVHSSGEIMMTSPFTPVVPGTRMSLLERPNLPLGEAGLLIENPAPDGINRQVAYTTLPDWGLQVFVGEDRAPVKQDVAAFVREQQHRYALIALIGTALVIALGWLAWRRRQAVSQLHRGERALAASYQRNQAIVSALPDTLVTVSARGKVLDFEPGEGNELPLPTDRFMGRHISAVLPRSLARKVLEYVRLTLDTDKMQTFEHRALNDNEEEQYFEVRSTPLGPDEVLLIVLNITARKTAQKKLQWQATHDSLTSLPNRVLFYDRLRQAITSSLRYERPASLLYLDMDGFKAVNDSLGHHAGDELLRQIAARLREVVRESDTVARLAGDEFAVIALECGPETAQGLVDKISEALGQDYNLGPHTACLSASVGIASCPRDGTDVDTLVRVADQSMYSQKHQDQEQTELAGQ</sequence>
<dbReference type="PANTHER" id="PTHR44757">
    <property type="entry name" value="DIGUANYLATE CYCLASE DGCP"/>
    <property type="match status" value="1"/>
</dbReference>
<feature type="transmembrane region" description="Helical" evidence="9">
    <location>
        <begin position="319"/>
        <end position="338"/>
    </location>
</feature>
<dbReference type="PANTHER" id="PTHR44757:SF2">
    <property type="entry name" value="BIOFILM ARCHITECTURE MAINTENANCE PROTEIN MBAA"/>
    <property type="match status" value="1"/>
</dbReference>
<dbReference type="SUPFAM" id="SSF55785">
    <property type="entry name" value="PYP-like sensor domain (PAS domain)"/>
    <property type="match status" value="1"/>
</dbReference>
<dbReference type="SUPFAM" id="SSF103190">
    <property type="entry name" value="Sensory domain-like"/>
    <property type="match status" value="1"/>
</dbReference>
<keyword evidence="4" id="KW-0547">Nucleotide-binding</keyword>
<dbReference type="GO" id="GO:0016020">
    <property type="term" value="C:membrane"/>
    <property type="evidence" value="ECO:0007669"/>
    <property type="project" value="UniProtKB-SubCell"/>
</dbReference>
<protein>
    <submittedName>
        <fullName evidence="11">Diguanylate cyclase</fullName>
    </submittedName>
</protein>
<dbReference type="NCBIfam" id="TIGR00254">
    <property type="entry name" value="GGDEF"/>
    <property type="match status" value="1"/>
</dbReference>
<keyword evidence="3" id="KW-0808">Transferase</keyword>
<keyword evidence="9" id="KW-0812">Transmembrane</keyword>
<evidence type="ECO:0000256" key="6">
    <source>
        <dbReference type="ARBA" id="ARBA00022840"/>
    </source>
</evidence>
<dbReference type="AlphaFoldDB" id="A0A4Z0WDY1"/>
<evidence type="ECO:0000256" key="1">
    <source>
        <dbReference type="ARBA" id="ARBA00004370"/>
    </source>
</evidence>
<dbReference type="GO" id="GO:0016301">
    <property type="term" value="F:kinase activity"/>
    <property type="evidence" value="ECO:0007669"/>
    <property type="project" value="UniProtKB-KW"/>
</dbReference>
<organism evidence="11 12">
    <name type="scientific">Natronospirillum operosum</name>
    <dbReference type="NCBI Taxonomy" id="2759953"/>
    <lineage>
        <taxon>Bacteria</taxon>
        <taxon>Pseudomonadati</taxon>
        <taxon>Pseudomonadota</taxon>
        <taxon>Gammaproteobacteria</taxon>
        <taxon>Oceanospirillales</taxon>
        <taxon>Natronospirillaceae</taxon>
        <taxon>Natronospirillum</taxon>
    </lineage>
</organism>
<dbReference type="InterPro" id="IPR043128">
    <property type="entry name" value="Rev_trsase/Diguanyl_cyclase"/>
</dbReference>
<dbReference type="Pfam" id="PF00990">
    <property type="entry name" value="GGDEF"/>
    <property type="match status" value="1"/>
</dbReference>
<keyword evidence="6" id="KW-0067">ATP-binding</keyword>
<keyword evidence="9" id="KW-0472">Membrane</keyword>
<dbReference type="GO" id="GO:0000160">
    <property type="term" value="P:phosphorelay signal transduction system"/>
    <property type="evidence" value="ECO:0007669"/>
    <property type="project" value="UniProtKB-KW"/>
</dbReference>
<dbReference type="InterPro" id="IPR029787">
    <property type="entry name" value="Nucleotide_cyclase"/>
</dbReference>
<comment type="caution">
    <text evidence="11">The sequence shown here is derived from an EMBL/GenBank/DDBJ whole genome shotgun (WGS) entry which is preliminary data.</text>
</comment>
<comment type="subcellular location">
    <subcellularLocation>
        <location evidence="1">Membrane</location>
    </subcellularLocation>
</comment>
<dbReference type="SUPFAM" id="SSF55073">
    <property type="entry name" value="Nucleotide cyclase"/>
    <property type="match status" value="1"/>
</dbReference>
<dbReference type="InterPro" id="IPR013656">
    <property type="entry name" value="PAS_4"/>
</dbReference>
<evidence type="ECO:0000256" key="8">
    <source>
        <dbReference type="SAM" id="MobiDB-lite"/>
    </source>
</evidence>
<evidence type="ECO:0000256" key="3">
    <source>
        <dbReference type="ARBA" id="ARBA00022679"/>
    </source>
</evidence>
<dbReference type="Pfam" id="PF08448">
    <property type="entry name" value="PAS_4"/>
    <property type="match status" value="1"/>
</dbReference>
<dbReference type="EMBL" id="SRMF01000005">
    <property type="protein sequence ID" value="TGG92341.1"/>
    <property type="molecule type" value="Genomic_DNA"/>
</dbReference>
<dbReference type="CDD" id="cd12914">
    <property type="entry name" value="PDC1_DGC_like"/>
    <property type="match status" value="1"/>
</dbReference>
<gene>
    <name evidence="11" type="ORF">E4656_12745</name>
</gene>
<feature type="domain" description="GGDEF" evidence="10">
    <location>
        <begin position="509"/>
        <end position="641"/>
    </location>
</feature>
<name>A0A4Z0WDY1_9GAMM</name>
<keyword evidence="9" id="KW-1133">Transmembrane helix</keyword>
<evidence type="ECO:0000313" key="12">
    <source>
        <dbReference type="Proteomes" id="UP000297475"/>
    </source>
</evidence>
<evidence type="ECO:0000259" key="10">
    <source>
        <dbReference type="PROSITE" id="PS50887"/>
    </source>
</evidence>
<dbReference type="RefSeq" id="WP_135483675.1">
    <property type="nucleotide sequence ID" value="NZ_SRMF01000005.1"/>
</dbReference>
<evidence type="ECO:0000256" key="5">
    <source>
        <dbReference type="ARBA" id="ARBA00022777"/>
    </source>
</evidence>
<dbReference type="InterPro" id="IPR035965">
    <property type="entry name" value="PAS-like_dom_sf"/>
</dbReference>
<feature type="region of interest" description="Disordered" evidence="8">
    <location>
        <begin position="1"/>
        <end position="24"/>
    </location>
</feature>
<dbReference type="GO" id="GO:0005524">
    <property type="term" value="F:ATP binding"/>
    <property type="evidence" value="ECO:0007669"/>
    <property type="project" value="UniProtKB-KW"/>
</dbReference>
<keyword evidence="12" id="KW-1185">Reference proteome</keyword>
<keyword evidence="7" id="KW-0902">Two-component regulatory system</keyword>
<dbReference type="CDD" id="cd01949">
    <property type="entry name" value="GGDEF"/>
    <property type="match status" value="1"/>
</dbReference>
<evidence type="ECO:0000256" key="2">
    <source>
        <dbReference type="ARBA" id="ARBA00022553"/>
    </source>
</evidence>
<dbReference type="OrthoDB" id="9776960at2"/>
<dbReference type="PROSITE" id="PS50887">
    <property type="entry name" value="GGDEF"/>
    <property type="match status" value="1"/>
</dbReference>
<dbReference type="InterPro" id="IPR029151">
    <property type="entry name" value="Sensor-like_sf"/>
</dbReference>
<evidence type="ECO:0000256" key="9">
    <source>
        <dbReference type="SAM" id="Phobius"/>
    </source>
</evidence>
<dbReference type="Gene3D" id="3.30.450.20">
    <property type="entry name" value="PAS domain"/>
    <property type="match status" value="2"/>
</dbReference>
<evidence type="ECO:0000313" key="11">
    <source>
        <dbReference type="EMBL" id="TGG92341.1"/>
    </source>
</evidence>
<accession>A0A4Z0WDY1</accession>
<dbReference type="InterPro" id="IPR000160">
    <property type="entry name" value="GGDEF_dom"/>
</dbReference>
<feature type="transmembrane region" description="Helical" evidence="9">
    <location>
        <begin position="40"/>
        <end position="60"/>
    </location>
</feature>
<dbReference type="Gene3D" id="3.30.70.270">
    <property type="match status" value="1"/>
</dbReference>
<proteinExistence type="predicted"/>
<keyword evidence="2" id="KW-0597">Phosphoprotein</keyword>
<evidence type="ECO:0000256" key="7">
    <source>
        <dbReference type="ARBA" id="ARBA00023012"/>
    </source>
</evidence>
<dbReference type="SMART" id="SM00267">
    <property type="entry name" value="GGDEF"/>
    <property type="match status" value="1"/>
</dbReference>
<evidence type="ECO:0000256" key="4">
    <source>
        <dbReference type="ARBA" id="ARBA00022741"/>
    </source>
</evidence>
<dbReference type="Proteomes" id="UP000297475">
    <property type="component" value="Unassembled WGS sequence"/>
</dbReference>
<keyword evidence="5" id="KW-0418">Kinase</keyword>
<reference evidence="11 12" key="1">
    <citation type="submission" date="2019-04" db="EMBL/GenBank/DDBJ databases">
        <title>Natronospirillum operosus gen. nov., sp. nov., a haloalkaliphilic satellite isolated from decaying biomass of laboratory culture of cyanobacterium Geitlerinema sp. and proposal of Natronospirillaceae fam. nov. and Saccharospirillaceae fam. nov.</title>
        <authorList>
            <person name="Kevbrin V."/>
            <person name="Boltyanskaya Y."/>
            <person name="Koziaeva V."/>
            <person name="Grouzdev D.S."/>
            <person name="Park M."/>
            <person name="Cho J."/>
        </authorList>
    </citation>
    <scope>NUCLEOTIDE SEQUENCE [LARGE SCALE GENOMIC DNA]</scope>
    <source>
        <strain evidence="11 12">G-116</strain>
    </source>
</reference>
<dbReference type="InterPro" id="IPR052155">
    <property type="entry name" value="Biofilm_reg_signaling"/>
</dbReference>